<protein>
    <submittedName>
        <fullName evidence="1">Uncharacterized protein</fullName>
    </submittedName>
</protein>
<accession>A0A6C0KHJ8</accession>
<organism evidence="1">
    <name type="scientific">viral metagenome</name>
    <dbReference type="NCBI Taxonomy" id="1070528"/>
    <lineage>
        <taxon>unclassified sequences</taxon>
        <taxon>metagenomes</taxon>
        <taxon>organismal metagenomes</taxon>
    </lineage>
</organism>
<dbReference type="EMBL" id="MN740878">
    <property type="protein sequence ID" value="QHU16267.1"/>
    <property type="molecule type" value="Genomic_DNA"/>
</dbReference>
<proteinExistence type="predicted"/>
<reference evidence="1" key="1">
    <citation type="journal article" date="2020" name="Nature">
        <title>Giant virus diversity and host interactions through global metagenomics.</title>
        <authorList>
            <person name="Schulz F."/>
            <person name="Roux S."/>
            <person name="Paez-Espino D."/>
            <person name="Jungbluth S."/>
            <person name="Walsh D.A."/>
            <person name="Denef V.J."/>
            <person name="McMahon K.D."/>
            <person name="Konstantinidis K.T."/>
            <person name="Eloe-Fadrosh E.A."/>
            <person name="Kyrpides N.C."/>
            <person name="Woyke T."/>
        </authorList>
    </citation>
    <scope>NUCLEOTIDE SEQUENCE</scope>
    <source>
        <strain evidence="1">GVMAG-S-3300011013-78</strain>
    </source>
</reference>
<sequence>MKIAICLFGNTGFYSNGSTRTNELIKHNIVNRTNQETKLFKKNKVPPHLGYLNLKKKFIDKYDTDVFIHCWDKENENLLKELYNPKKSIIEEQRDFPINLKNYGIIVEKDIDQWNCSLNAKLGYKRALECRGSMDFLLKECKIASFRLSSCLYSKKKVCELKSEYEKENNFEYDWVIFCRFDNCRIEIDRSYNLLSSLDLNKLNKKNVYVEYRKNRKDKDETYYDLWFLSNSKNSNIYGSCFNNRFKYCIFNVYSAREHIDSNIDKKNIQLIY</sequence>
<evidence type="ECO:0000313" key="1">
    <source>
        <dbReference type="EMBL" id="QHU16267.1"/>
    </source>
</evidence>
<dbReference type="AlphaFoldDB" id="A0A6C0KHJ8"/>
<name>A0A6C0KHJ8_9ZZZZ</name>